<keyword evidence="2" id="KW-0813">Transport</keyword>
<dbReference type="Pfam" id="PF00496">
    <property type="entry name" value="SBP_bac_5"/>
    <property type="match status" value="1"/>
</dbReference>
<dbReference type="GO" id="GO:0015833">
    <property type="term" value="P:peptide transport"/>
    <property type="evidence" value="ECO:0007669"/>
    <property type="project" value="TreeGrafter"/>
</dbReference>
<evidence type="ECO:0000313" key="5">
    <source>
        <dbReference type="EMBL" id="TMQ72848.1"/>
    </source>
</evidence>
<evidence type="ECO:0000256" key="1">
    <source>
        <dbReference type="ARBA" id="ARBA00005695"/>
    </source>
</evidence>
<evidence type="ECO:0000313" key="6">
    <source>
        <dbReference type="Proteomes" id="UP000319836"/>
    </source>
</evidence>
<protein>
    <recommendedName>
        <fullName evidence="4">Solute-binding protein family 5 domain-containing protein</fullName>
    </recommendedName>
</protein>
<organism evidence="5 6">
    <name type="scientific">Eiseniibacteriota bacterium</name>
    <dbReference type="NCBI Taxonomy" id="2212470"/>
    <lineage>
        <taxon>Bacteria</taxon>
        <taxon>Candidatus Eiseniibacteriota</taxon>
    </lineage>
</organism>
<sequence>MTTSPEEEKTMAAIGRWASTALLLAGLAVVAGCGAGSSEGKTTFKDTHPLPPDTMTYATPEIGTYGGRFVIGQTSSPKTFNAIMANETSSTDATQLLFCTLWDFNNATQQEIPYLAKSYDLSPDGLTYTWHLRRGAAFSDGHPITADDVLFSFAVAYDSTLHPS</sequence>
<evidence type="ECO:0000259" key="4">
    <source>
        <dbReference type="Pfam" id="PF00496"/>
    </source>
</evidence>
<accession>A0A538UAC8</accession>
<reference evidence="5 6" key="1">
    <citation type="journal article" date="2019" name="Nat. Microbiol.">
        <title>Mediterranean grassland soil C-N compound turnover is dependent on rainfall and depth, and is mediated by genomically divergent microorganisms.</title>
        <authorList>
            <person name="Diamond S."/>
            <person name="Andeer P.F."/>
            <person name="Li Z."/>
            <person name="Crits-Christoph A."/>
            <person name="Burstein D."/>
            <person name="Anantharaman K."/>
            <person name="Lane K.R."/>
            <person name="Thomas B.C."/>
            <person name="Pan C."/>
            <person name="Northen T.R."/>
            <person name="Banfield J.F."/>
        </authorList>
    </citation>
    <scope>NUCLEOTIDE SEQUENCE [LARGE SCALE GENOMIC DNA]</scope>
    <source>
        <strain evidence="5">WS_10</strain>
    </source>
</reference>
<name>A0A538UAC8_UNCEI</name>
<feature type="domain" description="Solute-binding protein family 5" evidence="4">
    <location>
        <begin position="112"/>
        <end position="158"/>
    </location>
</feature>
<dbReference type="Gene3D" id="3.40.190.10">
    <property type="entry name" value="Periplasmic binding protein-like II"/>
    <property type="match status" value="1"/>
</dbReference>
<comment type="similarity">
    <text evidence="1">Belongs to the bacterial solute-binding protein 5 family.</text>
</comment>
<gene>
    <name evidence="5" type="ORF">E6K80_01695</name>
</gene>
<dbReference type="PANTHER" id="PTHR30290">
    <property type="entry name" value="PERIPLASMIC BINDING COMPONENT OF ABC TRANSPORTER"/>
    <property type="match status" value="1"/>
</dbReference>
<dbReference type="AlphaFoldDB" id="A0A538UAC8"/>
<dbReference type="GO" id="GO:1904680">
    <property type="term" value="F:peptide transmembrane transporter activity"/>
    <property type="evidence" value="ECO:0007669"/>
    <property type="project" value="TreeGrafter"/>
</dbReference>
<dbReference type="SUPFAM" id="SSF53850">
    <property type="entry name" value="Periplasmic binding protein-like II"/>
    <property type="match status" value="1"/>
</dbReference>
<dbReference type="PANTHER" id="PTHR30290:SF9">
    <property type="entry name" value="OLIGOPEPTIDE-BINDING PROTEIN APPA"/>
    <property type="match status" value="1"/>
</dbReference>
<evidence type="ECO:0000256" key="2">
    <source>
        <dbReference type="ARBA" id="ARBA00022448"/>
    </source>
</evidence>
<dbReference type="InterPro" id="IPR039424">
    <property type="entry name" value="SBP_5"/>
</dbReference>
<proteinExistence type="inferred from homology"/>
<dbReference type="InterPro" id="IPR000914">
    <property type="entry name" value="SBP_5_dom"/>
</dbReference>
<dbReference type="Proteomes" id="UP000319836">
    <property type="component" value="Unassembled WGS sequence"/>
</dbReference>
<evidence type="ECO:0000256" key="3">
    <source>
        <dbReference type="ARBA" id="ARBA00022729"/>
    </source>
</evidence>
<comment type="caution">
    <text evidence="5">The sequence shown here is derived from an EMBL/GenBank/DDBJ whole genome shotgun (WGS) entry which is preliminary data.</text>
</comment>
<dbReference type="EMBL" id="VBPA01000035">
    <property type="protein sequence ID" value="TMQ72848.1"/>
    <property type="molecule type" value="Genomic_DNA"/>
</dbReference>
<feature type="non-terminal residue" evidence="5">
    <location>
        <position position="164"/>
    </location>
</feature>
<keyword evidence="3" id="KW-0732">Signal</keyword>